<evidence type="ECO:0000313" key="2">
    <source>
        <dbReference type="Proteomes" id="UP000250235"/>
    </source>
</evidence>
<gene>
    <name evidence="1" type="ORF">F511_19785</name>
</gene>
<keyword evidence="2" id="KW-1185">Reference proteome</keyword>
<keyword evidence="1" id="KW-0723">Serine/threonine-protein kinase</keyword>
<dbReference type="GO" id="GO:0004674">
    <property type="term" value="F:protein serine/threonine kinase activity"/>
    <property type="evidence" value="ECO:0007669"/>
    <property type="project" value="UniProtKB-KW"/>
</dbReference>
<proteinExistence type="predicted"/>
<evidence type="ECO:0000313" key="1">
    <source>
        <dbReference type="EMBL" id="KZV27309.1"/>
    </source>
</evidence>
<name>A0A2Z7B6G7_9LAMI</name>
<sequence>MYIVAKYREMLLRKFLEAHRKNFRSGQPTTAVDLQIIDMLSDAHLFALETLQTQMRAHGLKWERECSSILFEGENRDRGAVIARSNTNFRSSCWIRTMILVNGSWIIQEGGDFLKPIPGPVASRQWEIIPQRKYVDTLAPISDFFKIVRKCWADVCIEVVQFYVFGLLQPVGTHNVYRSLVIRDPDSLSTSSSSASTMDFIADIPQLEQSPAVITQISTPTAAVTTPDFTESFAQLRASVNQIQFEQVQTRGDVEKLKDVLLLHITSLERRFTEISDQQDRAYRGMFTNVRQEVQLQKAALSLEILSELNLLHLPFFRHGKDSLEDFDYNDPRCNPLSMTSSRKNS</sequence>
<accession>A0A2Z7B6G7</accession>
<dbReference type="EMBL" id="KV010638">
    <property type="protein sequence ID" value="KZV27309.1"/>
    <property type="molecule type" value="Genomic_DNA"/>
</dbReference>
<dbReference type="Proteomes" id="UP000250235">
    <property type="component" value="Unassembled WGS sequence"/>
</dbReference>
<protein>
    <submittedName>
        <fullName evidence="1">Serine/threonine protein kinase</fullName>
    </submittedName>
</protein>
<reference evidence="1 2" key="1">
    <citation type="journal article" date="2015" name="Proc. Natl. Acad. Sci. U.S.A.">
        <title>The resurrection genome of Boea hygrometrica: A blueprint for survival of dehydration.</title>
        <authorList>
            <person name="Xiao L."/>
            <person name="Yang G."/>
            <person name="Zhang L."/>
            <person name="Yang X."/>
            <person name="Zhao S."/>
            <person name="Ji Z."/>
            <person name="Zhou Q."/>
            <person name="Hu M."/>
            <person name="Wang Y."/>
            <person name="Chen M."/>
            <person name="Xu Y."/>
            <person name="Jin H."/>
            <person name="Xiao X."/>
            <person name="Hu G."/>
            <person name="Bao F."/>
            <person name="Hu Y."/>
            <person name="Wan P."/>
            <person name="Li L."/>
            <person name="Deng X."/>
            <person name="Kuang T."/>
            <person name="Xiang C."/>
            <person name="Zhu J.K."/>
            <person name="Oliver M.J."/>
            <person name="He Y."/>
        </authorList>
    </citation>
    <scope>NUCLEOTIDE SEQUENCE [LARGE SCALE GENOMIC DNA]</scope>
    <source>
        <strain evidence="2">cv. XS01</strain>
    </source>
</reference>
<organism evidence="1 2">
    <name type="scientific">Dorcoceras hygrometricum</name>
    <dbReference type="NCBI Taxonomy" id="472368"/>
    <lineage>
        <taxon>Eukaryota</taxon>
        <taxon>Viridiplantae</taxon>
        <taxon>Streptophyta</taxon>
        <taxon>Embryophyta</taxon>
        <taxon>Tracheophyta</taxon>
        <taxon>Spermatophyta</taxon>
        <taxon>Magnoliopsida</taxon>
        <taxon>eudicotyledons</taxon>
        <taxon>Gunneridae</taxon>
        <taxon>Pentapetalae</taxon>
        <taxon>asterids</taxon>
        <taxon>lamiids</taxon>
        <taxon>Lamiales</taxon>
        <taxon>Gesneriaceae</taxon>
        <taxon>Didymocarpoideae</taxon>
        <taxon>Trichosporeae</taxon>
        <taxon>Loxocarpinae</taxon>
        <taxon>Dorcoceras</taxon>
    </lineage>
</organism>
<dbReference type="AlphaFoldDB" id="A0A2Z7B6G7"/>
<keyword evidence="1" id="KW-0418">Kinase</keyword>
<keyword evidence="1" id="KW-0808">Transferase</keyword>